<dbReference type="OrthoDB" id="241790at2"/>
<dbReference type="InterPro" id="IPR018060">
    <property type="entry name" value="HTH_AraC"/>
</dbReference>
<dbReference type="SMART" id="SM00342">
    <property type="entry name" value="HTH_ARAC"/>
    <property type="match status" value="1"/>
</dbReference>
<dbReference type="STRING" id="418495.SAMN05216215_1015105"/>
<dbReference type="InterPro" id="IPR050204">
    <property type="entry name" value="AraC_XylS_family_regulators"/>
</dbReference>
<evidence type="ECO:0000313" key="5">
    <source>
        <dbReference type="EMBL" id="SDX80514.1"/>
    </source>
</evidence>
<dbReference type="SUPFAM" id="SSF46689">
    <property type="entry name" value="Homeodomain-like"/>
    <property type="match status" value="2"/>
</dbReference>
<accession>A0A1H3ERB8</accession>
<dbReference type="EMBL" id="FNOK01000015">
    <property type="protein sequence ID" value="SDX80514.1"/>
    <property type="molecule type" value="Genomic_DNA"/>
</dbReference>
<dbReference type="Proteomes" id="UP000199529">
    <property type="component" value="Unassembled WGS sequence"/>
</dbReference>
<dbReference type="PROSITE" id="PS00041">
    <property type="entry name" value="HTH_ARAC_FAMILY_1"/>
    <property type="match status" value="1"/>
</dbReference>
<keyword evidence="1" id="KW-0805">Transcription regulation</keyword>
<dbReference type="InterPro" id="IPR009057">
    <property type="entry name" value="Homeodomain-like_sf"/>
</dbReference>
<dbReference type="Pfam" id="PF12852">
    <property type="entry name" value="Cupin_6"/>
    <property type="match status" value="1"/>
</dbReference>
<keyword evidence="3" id="KW-0804">Transcription</keyword>
<feature type="domain" description="HTH araC/xylS-type" evidence="4">
    <location>
        <begin position="199"/>
        <end position="297"/>
    </location>
</feature>
<dbReference type="PANTHER" id="PTHR46796:SF13">
    <property type="entry name" value="HTH-TYPE TRANSCRIPTIONAL ACTIVATOR RHAS"/>
    <property type="match status" value="1"/>
</dbReference>
<dbReference type="GO" id="GO:0003700">
    <property type="term" value="F:DNA-binding transcription factor activity"/>
    <property type="evidence" value="ECO:0007669"/>
    <property type="project" value="InterPro"/>
</dbReference>
<sequence length="305" mass="33107">MDVLSDTVAALRTGRPASGTFVRHAPWGRRYSKASGAGFHVVLQGSCWLIPRTAEPVPLGVGDVAFLYLDEGHGLADSPDTPLDEIPGPGEPRVVDGAGARSTLLCGVYEFAPGWSHPLLDELPEVVHVPARLGRHPELRAAVDLLTAELAGDRPGRDAMVPALLDVLLICTLRAWFDERAEGDRITGWASVFQDRAITAALAAMHDDPAHQWTVEGLGARIGMSRATFSRRFTALVGEPPLTYLTRWRMITAARRLRETDAALSMIAEEVGYASEYAFAKAFKRAHGAAPGQYRREQLAHRSNG</sequence>
<dbReference type="GO" id="GO:0043565">
    <property type="term" value="F:sequence-specific DNA binding"/>
    <property type="evidence" value="ECO:0007669"/>
    <property type="project" value="InterPro"/>
</dbReference>
<evidence type="ECO:0000259" key="4">
    <source>
        <dbReference type="PROSITE" id="PS01124"/>
    </source>
</evidence>
<name>A0A1H3ERB8_9PSEU</name>
<dbReference type="PANTHER" id="PTHR46796">
    <property type="entry name" value="HTH-TYPE TRANSCRIPTIONAL ACTIVATOR RHAS-RELATED"/>
    <property type="match status" value="1"/>
</dbReference>
<evidence type="ECO:0000256" key="3">
    <source>
        <dbReference type="ARBA" id="ARBA00023163"/>
    </source>
</evidence>
<organism evidence="5 6">
    <name type="scientific">Saccharopolyspora shandongensis</name>
    <dbReference type="NCBI Taxonomy" id="418495"/>
    <lineage>
        <taxon>Bacteria</taxon>
        <taxon>Bacillati</taxon>
        <taxon>Actinomycetota</taxon>
        <taxon>Actinomycetes</taxon>
        <taxon>Pseudonocardiales</taxon>
        <taxon>Pseudonocardiaceae</taxon>
        <taxon>Saccharopolyspora</taxon>
    </lineage>
</organism>
<dbReference type="RefSeq" id="WP_093266790.1">
    <property type="nucleotide sequence ID" value="NZ_FNOK01000015.1"/>
</dbReference>
<dbReference type="PRINTS" id="PR00032">
    <property type="entry name" value="HTHARAC"/>
</dbReference>
<dbReference type="InterPro" id="IPR018062">
    <property type="entry name" value="HTH_AraC-typ_CS"/>
</dbReference>
<reference evidence="6" key="1">
    <citation type="submission" date="2016-10" db="EMBL/GenBank/DDBJ databases">
        <authorList>
            <person name="Varghese N."/>
            <person name="Submissions S."/>
        </authorList>
    </citation>
    <scope>NUCLEOTIDE SEQUENCE [LARGE SCALE GENOMIC DNA]</scope>
    <source>
        <strain evidence="6">CGMCC 4.3530</strain>
    </source>
</reference>
<dbReference type="Pfam" id="PF12833">
    <property type="entry name" value="HTH_18"/>
    <property type="match status" value="1"/>
</dbReference>
<protein>
    <submittedName>
        <fullName evidence="5">AraC-type DNA-binding protein</fullName>
    </submittedName>
</protein>
<dbReference type="Gene3D" id="1.10.10.60">
    <property type="entry name" value="Homeodomain-like"/>
    <property type="match status" value="2"/>
</dbReference>
<dbReference type="AlphaFoldDB" id="A0A1H3ERB8"/>
<evidence type="ECO:0000256" key="2">
    <source>
        <dbReference type="ARBA" id="ARBA00023125"/>
    </source>
</evidence>
<evidence type="ECO:0000313" key="6">
    <source>
        <dbReference type="Proteomes" id="UP000199529"/>
    </source>
</evidence>
<gene>
    <name evidence="5" type="ORF">SAMN05216215_1015105</name>
</gene>
<keyword evidence="2 5" id="KW-0238">DNA-binding</keyword>
<keyword evidence="6" id="KW-1185">Reference proteome</keyword>
<dbReference type="InterPro" id="IPR032783">
    <property type="entry name" value="AraC_lig"/>
</dbReference>
<dbReference type="InterPro" id="IPR020449">
    <property type="entry name" value="Tscrpt_reg_AraC-type_HTH"/>
</dbReference>
<evidence type="ECO:0000256" key="1">
    <source>
        <dbReference type="ARBA" id="ARBA00023015"/>
    </source>
</evidence>
<dbReference type="PROSITE" id="PS01124">
    <property type="entry name" value="HTH_ARAC_FAMILY_2"/>
    <property type="match status" value="1"/>
</dbReference>
<proteinExistence type="predicted"/>